<protein>
    <submittedName>
        <fullName evidence="3">Polyketide synthase</fullName>
    </submittedName>
</protein>
<evidence type="ECO:0000313" key="3">
    <source>
        <dbReference type="EMBL" id="KAF5675797.1"/>
    </source>
</evidence>
<dbReference type="Gene3D" id="3.30.559.70">
    <property type="entry name" value="Choline/Carnitine o-acyltransferase, domain 2"/>
    <property type="match status" value="1"/>
</dbReference>
<organism evidence="3 4">
    <name type="scientific">Fusarium heterosporum</name>
    <dbReference type="NCBI Taxonomy" id="42747"/>
    <lineage>
        <taxon>Eukaryota</taxon>
        <taxon>Fungi</taxon>
        <taxon>Dikarya</taxon>
        <taxon>Ascomycota</taxon>
        <taxon>Pezizomycotina</taxon>
        <taxon>Sordariomycetes</taxon>
        <taxon>Hypocreomycetidae</taxon>
        <taxon>Hypocreales</taxon>
        <taxon>Nectriaceae</taxon>
        <taxon>Fusarium</taxon>
        <taxon>Fusarium heterosporum species complex</taxon>
    </lineage>
</organism>
<dbReference type="InterPro" id="IPR039551">
    <property type="entry name" value="Cho/carn_acyl_trans"/>
</dbReference>
<feature type="region of interest" description="Disordered" evidence="1">
    <location>
        <begin position="1"/>
        <end position="22"/>
    </location>
</feature>
<dbReference type="AlphaFoldDB" id="A0A8H5WUB3"/>
<dbReference type="Pfam" id="PF00755">
    <property type="entry name" value="Carn_acyltransf"/>
    <property type="match status" value="1"/>
</dbReference>
<keyword evidence="4" id="KW-1185">Reference proteome</keyword>
<accession>A0A8H5WUB3</accession>
<dbReference type="Proteomes" id="UP000567885">
    <property type="component" value="Unassembled WGS sequence"/>
</dbReference>
<proteinExistence type="predicted"/>
<name>A0A8H5WUB3_FUSHE</name>
<sequence>MVLKFNPTTGAGAEPGTDKVQQVSISPPLAVDDPITLCDSSDAVLSDDATEETGSVSEPDWYGQKCCKSYENLPVMPLPDLDETLDYWLESNEHHFGSEQLESIHQDIDAMRAPDSTTHQRDNPGKRHTQAERAAIITLSTVSFKRAMNTGKVESLRLLSNCDKAIIHDSSLNAPGARDHIAVLRKGRVFKVMLQDVAGKGVSISQLRD</sequence>
<dbReference type="OrthoDB" id="329835at2759"/>
<dbReference type="InterPro" id="IPR042231">
    <property type="entry name" value="Cho/carn_acyl_trans_2"/>
</dbReference>
<evidence type="ECO:0000256" key="1">
    <source>
        <dbReference type="SAM" id="MobiDB-lite"/>
    </source>
</evidence>
<evidence type="ECO:0000259" key="2">
    <source>
        <dbReference type="Pfam" id="PF00755"/>
    </source>
</evidence>
<reference evidence="3 4" key="1">
    <citation type="submission" date="2020-05" db="EMBL/GenBank/DDBJ databases">
        <title>Identification and distribution of gene clusters putatively required for synthesis of sphingolipid metabolism inhibitors in phylogenetically diverse species of the filamentous fungus Fusarium.</title>
        <authorList>
            <person name="Kim H.-S."/>
            <person name="Busman M."/>
            <person name="Brown D.W."/>
            <person name="Divon H."/>
            <person name="Uhlig S."/>
            <person name="Proctor R.H."/>
        </authorList>
    </citation>
    <scope>NUCLEOTIDE SEQUENCE [LARGE SCALE GENOMIC DNA]</scope>
    <source>
        <strain evidence="3 4">NRRL 20693</strain>
    </source>
</reference>
<comment type="caution">
    <text evidence="3">The sequence shown here is derived from an EMBL/GenBank/DDBJ whole genome shotgun (WGS) entry which is preliminary data.</text>
</comment>
<evidence type="ECO:0000313" key="4">
    <source>
        <dbReference type="Proteomes" id="UP000567885"/>
    </source>
</evidence>
<feature type="domain" description="Choline/carnitine acyltransferase" evidence="2">
    <location>
        <begin position="119"/>
        <end position="207"/>
    </location>
</feature>
<dbReference type="EMBL" id="JAAGWQ010000037">
    <property type="protein sequence ID" value="KAF5675797.1"/>
    <property type="molecule type" value="Genomic_DNA"/>
</dbReference>
<dbReference type="SUPFAM" id="SSF52777">
    <property type="entry name" value="CoA-dependent acyltransferases"/>
    <property type="match status" value="1"/>
</dbReference>
<gene>
    <name evidence="3" type="ORF">FHETE_2400</name>
</gene>